<evidence type="ECO:0000259" key="3">
    <source>
        <dbReference type="SMART" id="SM00101"/>
    </source>
</evidence>
<dbReference type="PANTHER" id="PTHR18860">
    <property type="entry name" value="14-3-3 PROTEIN"/>
    <property type="match status" value="1"/>
</dbReference>
<comment type="similarity">
    <text evidence="1">Belongs to the 14-3-3 family.</text>
</comment>
<dbReference type="InterPro" id="IPR023410">
    <property type="entry name" value="14-3-3_domain"/>
</dbReference>
<dbReference type="PRINTS" id="PR00305">
    <property type="entry name" value="1433ZETA"/>
</dbReference>
<dbReference type="PIRSF" id="PIRSF000868">
    <property type="entry name" value="14-3-3"/>
    <property type="match status" value="1"/>
</dbReference>
<accession>A0A6L2M000</accession>
<feature type="site" description="Interaction with phosphoserine on interacting protein" evidence="2">
    <location>
        <position position="64"/>
    </location>
</feature>
<organism evidence="4">
    <name type="scientific">Tanacetum cinerariifolium</name>
    <name type="common">Dalmatian daisy</name>
    <name type="synonym">Chrysanthemum cinerariifolium</name>
    <dbReference type="NCBI Taxonomy" id="118510"/>
    <lineage>
        <taxon>Eukaryota</taxon>
        <taxon>Viridiplantae</taxon>
        <taxon>Streptophyta</taxon>
        <taxon>Embryophyta</taxon>
        <taxon>Tracheophyta</taxon>
        <taxon>Spermatophyta</taxon>
        <taxon>Magnoliopsida</taxon>
        <taxon>eudicotyledons</taxon>
        <taxon>Gunneridae</taxon>
        <taxon>Pentapetalae</taxon>
        <taxon>asterids</taxon>
        <taxon>campanulids</taxon>
        <taxon>Asterales</taxon>
        <taxon>Asteraceae</taxon>
        <taxon>Asteroideae</taxon>
        <taxon>Anthemideae</taxon>
        <taxon>Anthemidinae</taxon>
        <taxon>Tanacetum</taxon>
    </lineage>
</organism>
<dbReference type="InterPro" id="IPR036815">
    <property type="entry name" value="14-3-3_dom_sf"/>
</dbReference>
<protein>
    <recommendedName>
        <fullName evidence="3">14-3-3 domain-containing protein</fullName>
    </recommendedName>
</protein>
<evidence type="ECO:0000313" key="4">
    <source>
        <dbReference type="EMBL" id="GEU65912.1"/>
    </source>
</evidence>
<feature type="site" description="Interaction with phosphoserine on interacting protein" evidence="2">
    <location>
        <position position="138"/>
    </location>
</feature>
<reference evidence="4" key="1">
    <citation type="journal article" date="2019" name="Sci. Rep.">
        <title>Draft genome of Tanacetum cinerariifolium, the natural source of mosquito coil.</title>
        <authorList>
            <person name="Yamashiro T."/>
            <person name="Shiraishi A."/>
            <person name="Satake H."/>
            <person name="Nakayama K."/>
        </authorList>
    </citation>
    <scope>NUCLEOTIDE SEQUENCE</scope>
</reference>
<dbReference type="AlphaFoldDB" id="A0A6L2M000"/>
<gene>
    <name evidence="4" type="ORF">Tci_037890</name>
</gene>
<dbReference type="Gene3D" id="1.20.190.20">
    <property type="entry name" value="14-3-3 domain"/>
    <property type="match status" value="1"/>
</dbReference>
<dbReference type="Pfam" id="PF00244">
    <property type="entry name" value="14-3-3"/>
    <property type="match status" value="1"/>
</dbReference>
<dbReference type="SUPFAM" id="SSF48445">
    <property type="entry name" value="14-3-3 protein"/>
    <property type="match status" value="1"/>
</dbReference>
<evidence type="ECO:0000256" key="2">
    <source>
        <dbReference type="PIRSR" id="PIRSR000868-1"/>
    </source>
</evidence>
<comment type="caution">
    <text evidence="4">The sequence shown here is derived from an EMBL/GenBank/DDBJ whole genome shotgun (WGS) entry which is preliminary data.</text>
</comment>
<name>A0A6L2M000_TANCI</name>
<dbReference type="EMBL" id="BKCJ010005290">
    <property type="protein sequence ID" value="GEU65912.1"/>
    <property type="molecule type" value="Genomic_DNA"/>
</dbReference>
<evidence type="ECO:0000256" key="1">
    <source>
        <dbReference type="ARBA" id="ARBA00006141"/>
    </source>
</evidence>
<feature type="domain" description="14-3-3" evidence="3">
    <location>
        <begin position="8"/>
        <end position="257"/>
    </location>
</feature>
<sequence length="298" mass="34268">MASCMADREEHLCMVKLAEQVGRNDDMMNSMSKYISELSATEELTEEEFTLLCTAYRKVMEPLRASWRRIYSIEQKVELHGNNKHAKMAKESRCRIEGEISEICYGLLKLLDEKVLVGTNCFGQSKVVYLTMKGDYYRYLAEVKAGDERRQAAECALNAYKFAQDIADTELDPIHRARLRLAVNFSVFYYEILNQSERACSVAKKAIDEAITELTALGKESDKEDIILITLILRRINQNLTMWKSDMHSKTRDELHVVRFATPADKVPNEPINDVPSICDIQDEIKKPIKPIDQEQKE</sequence>
<dbReference type="SMART" id="SM00101">
    <property type="entry name" value="14_3_3"/>
    <property type="match status" value="1"/>
</dbReference>
<proteinExistence type="inferred from homology"/>
<dbReference type="InterPro" id="IPR000308">
    <property type="entry name" value="14-3-3"/>
</dbReference>